<feature type="domain" description="Transposase IS204/IS1001/IS1096/IS1165 DDE" evidence="1">
    <location>
        <begin position="155"/>
        <end position="391"/>
    </location>
</feature>
<name>A0A1Q2MC84_9BACT</name>
<sequence length="410" mass="48284">MLLKRILKKTLKVKRHKVVKVDYSDNQLNFYLDVLKRRRLPCGTCQTLAPQRDRLPQRQIKHVPLWGIPVMLHYRPVRVSCPKCGGPRVEDIPFTSGKSRMTNGLVWTLSSMAKLLPWQTVSQMFNVSWNTVQSAVKQAVDYGMKHRDTGKVIYIGIDEVSRRKGHTYMTVVYDLEEKRILWSGQGRKKETLEAFFKEHGNSLKGSLKAVCCDMWQSYIDVVKEHVDEDVVLVFDKFHIVQHLNQAVDEVRKQEAITLKKDNPELLKKTRYIWLKNPENLTDKQRARLGYLEKLNLKVNRAYLLKESFRDFWDYRYPAAAKKYLAKWFWWATHSRLEPLRDFAWMLRKHQQGIINYFKCRVTNGVTEGMNNKVKTIVKRGYGFRTIPTLQLALYHCLGKLPEPENMHKFV</sequence>
<dbReference type="InterPro" id="IPR002560">
    <property type="entry name" value="Transposase_DDE"/>
</dbReference>
<dbReference type="RefSeq" id="WP_146682597.1">
    <property type="nucleotide sequence ID" value="NZ_CP019646.1"/>
</dbReference>
<dbReference type="STRING" id="1851148.SMSP2_00668"/>
<dbReference type="PANTHER" id="PTHR33498:SF1">
    <property type="entry name" value="TRANSPOSASE FOR INSERTION SEQUENCE ELEMENT IS1557"/>
    <property type="match status" value="1"/>
</dbReference>
<reference evidence="3" key="1">
    <citation type="submission" date="2017-02" db="EMBL/GenBank/DDBJ databases">
        <title>Comparative genomics and description of representatives of a novel lineage of planctomycetes thriving in anoxic sediments.</title>
        <authorList>
            <person name="Spring S."/>
            <person name="Bunk B."/>
            <person name="Sproer C."/>
        </authorList>
    </citation>
    <scope>NUCLEOTIDE SEQUENCE [LARGE SCALE GENOMIC DNA]</scope>
    <source>
        <strain evidence="3">SM-Chi-D1</strain>
    </source>
</reference>
<organism evidence="2 3">
    <name type="scientific">Limihaloglobus sulfuriphilus</name>
    <dbReference type="NCBI Taxonomy" id="1851148"/>
    <lineage>
        <taxon>Bacteria</taxon>
        <taxon>Pseudomonadati</taxon>
        <taxon>Planctomycetota</taxon>
        <taxon>Phycisphaerae</taxon>
        <taxon>Sedimentisphaerales</taxon>
        <taxon>Sedimentisphaeraceae</taxon>
        <taxon>Limihaloglobus</taxon>
    </lineage>
</organism>
<evidence type="ECO:0000259" key="1">
    <source>
        <dbReference type="Pfam" id="PF01610"/>
    </source>
</evidence>
<evidence type="ECO:0000313" key="2">
    <source>
        <dbReference type="EMBL" id="AQQ70323.1"/>
    </source>
</evidence>
<evidence type="ECO:0000313" key="3">
    <source>
        <dbReference type="Proteomes" id="UP000188181"/>
    </source>
</evidence>
<dbReference type="Pfam" id="PF01610">
    <property type="entry name" value="DDE_Tnp_ISL3"/>
    <property type="match status" value="1"/>
</dbReference>
<dbReference type="PANTHER" id="PTHR33498">
    <property type="entry name" value="TRANSPOSASE FOR INSERTION SEQUENCE ELEMENT IS1557"/>
    <property type="match status" value="1"/>
</dbReference>
<dbReference type="InterPro" id="IPR047951">
    <property type="entry name" value="Transpos_ISL3"/>
</dbReference>
<dbReference type="NCBIfam" id="NF033550">
    <property type="entry name" value="transpos_ISL3"/>
    <property type="match status" value="1"/>
</dbReference>
<dbReference type="OrthoDB" id="286035at2"/>
<dbReference type="AlphaFoldDB" id="A0A1Q2MC84"/>
<proteinExistence type="predicted"/>
<dbReference type="Proteomes" id="UP000188181">
    <property type="component" value="Chromosome"/>
</dbReference>
<dbReference type="KEGG" id="pbas:SMSP2_00668"/>
<gene>
    <name evidence="2" type="ORF">SMSP2_00668</name>
</gene>
<protein>
    <submittedName>
        <fullName evidence="2">Transposase</fullName>
    </submittedName>
</protein>
<dbReference type="EMBL" id="CP019646">
    <property type="protein sequence ID" value="AQQ70323.1"/>
    <property type="molecule type" value="Genomic_DNA"/>
</dbReference>
<accession>A0A1Q2MC84</accession>
<keyword evidence="3" id="KW-1185">Reference proteome</keyword>